<dbReference type="Proteomes" id="UP000625711">
    <property type="component" value="Unassembled WGS sequence"/>
</dbReference>
<gene>
    <name evidence="1" type="ORF">GWI33_005725</name>
</gene>
<sequence length="113" mass="13231">MDIRMLVFKFANSLVGRGKRGLDRWPHRLLGWRWMVGGRGRGQFIRYCSTPATQSIMWWGEAGRFNWELVYVCLFWSRGGSDEMRMKCDVTPVIMFSCDVSGFSLIENYGEFE</sequence>
<name>A0A834ILA7_RHYFE</name>
<organism evidence="1 2">
    <name type="scientific">Rhynchophorus ferrugineus</name>
    <name type="common">Red palm weevil</name>
    <name type="synonym">Curculio ferrugineus</name>
    <dbReference type="NCBI Taxonomy" id="354439"/>
    <lineage>
        <taxon>Eukaryota</taxon>
        <taxon>Metazoa</taxon>
        <taxon>Ecdysozoa</taxon>
        <taxon>Arthropoda</taxon>
        <taxon>Hexapoda</taxon>
        <taxon>Insecta</taxon>
        <taxon>Pterygota</taxon>
        <taxon>Neoptera</taxon>
        <taxon>Endopterygota</taxon>
        <taxon>Coleoptera</taxon>
        <taxon>Polyphaga</taxon>
        <taxon>Cucujiformia</taxon>
        <taxon>Curculionidae</taxon>
        <taxon>Dryophthorinae</taxon>
        <taxon>Rhynchophorus</taxon>
    </lineage>
</organism>
<proteinExistence type="predicted"/>
<comment type="caution">
    <text evidence="1">The sequence shown here is derived from an EMBL/GenBank/DDBJ whole genome shotgun (WGS) entry which is preliminary data.</text>
</comment>
<keyword evidence="2" id="KW-1185">Reference proteome</keyword>
<dbReference type="AlphaFoldDB" id="A0A834ILA7"/>
<reference evidence="1" key="1">
    <citation type="submission" date="2020-08" db="EMBL/GenBank/DDBJ databases">
        <title>Genome sequencing and assembly of the red palm weevil Rhynchophorus ferrugineus.</title>
        <authorList>
            <person name="Dias G.B."/>
            <person name="Bergman C.M."/>
            <person name="Manee M."/>
        </authorList>
    </citation>
    <scope>NUCLEOTIDE SEQUENCE</scope>
    <source>
        <strain evidence="1">AA-2017</strain>
        <tissue evidence="1">Whole larva</tissue>
    </source>
</reference>
<accession>A0A834ILA7</accession>
<evidence type="ECO:0000313" key="1">
    <source>
        <dbReference type="EMBL" id="KAF7280578.1"/>
    </source>
</evidence>
<dbReference type="EMBL" id="JAACXV010000284">
    <property type="protein sequence ID" value="KAF7280578.1"/>
    <property type="molecule type" value="Genomic_DNA"/>
</dbReference>
<evidence type="ECO:0000313" key="2">
    <source>
        <dbReference type="Proteomes" id="UP000625711"/>
    </source>
</evidence>
<protein>
    <submittedName>
        <fullName evidence="1">Uncharacterized protein</fullName>
    </submittedName>
</protein>